<reference evidence="3" key="1">
    <citation type="journal article" date="2013" name="Nature">
        <title>Draft genome of the wheat A-genome progenitor Triticum urartu.</title>
        <authorList>
            <person name="Ling H.Q."/>
            <person name="Zhao S."/>
            <person name="Liu D."/>
            <person name="Wang J."/>
            <person name="Sun H."/>
            <person name="Zhang C."/>
            <person name="Fan H."/>
            <person name="Li D."/>
            <person name="Dong L."/>
            <person name="Tao Y."/>
            <person name="Gao C."/>
            <person name="Wu H."/>
            <person name="Li Y."/>
            <person name="Cui Y."/>
            <person name="Guo X."/>
            <person name="Zheng S."/>
            <person name="Wang B."/>
            <person name="Yu K."/>
            <person name="Liang Q."/>
            <person name="Yang W."/>
            <person name="Lou X."/>
            <person name="Chen J."/>
            <person name="Feng M."/>
            <person name="Jian J."/>
            <person name="Zhang X."/>
            <person name="Luo G."/>
            <person name="Jiang Y."/>
            <person name="Liu J."/>
            <person name="Wang Z."/>
            <person name="Sha Y."/>
            <person name="Zhang B."/>
            <person name="Wu H."/>
            <person name="Tang D."/>
            <person name="Shen Q."/>
            <person name="Xue P."/>
            <person name="Zou S."/>
            <person name="Wang X."/>
            <person name="Liu X."/>
            <person name="Wang F."/>
            <person name="Yang Y."/>
            <person name="An X."/>
            <person name="Dong Z."/>
            <person name="Zhang K."/>
            <person name="Zhang X."/>
            <person name="Luo M.C."/>
            <person name="Dvorak J."/>
            <person name="Tong Y."/>
            <person name="Wang J."/>
            <person name="Yang H."/>
            <person name="Li Z."/>
            <person name="Wang D."/>
            <person name="Zhang A."/>
            <person name="Wang J."/>
        </authorList>
    </citation>
    <scope>NUCLEOTIDE SEQUENCE</scope>
    <source>
        <strain evidence="3">cv. G1812</strain>
    </source>
</reference>
<dbReference type="EnsemblPlants" id="TuG1812G0700004591.01.T02">
    <property type="protein sequence ID" value="TuG1812G0700004591.01.T02"/>
    <property type="gene ID" value="TuG1812G0700004591.01"/>
</dbReference>
<sequence length="146" mass="17043">MGPRELAPGGPRSSVTRSRHRPRHLHRRRDPQPPPSIGRYKDPMLCAAPSTRFLSYRNRLRRYSVAEVSRLITYTSRPGYTRGSTKQLQLSGDSNNKMKMLILLMRAAVVGIFARGSTLFERFQRRSMFPRLLLRLVYFWARRLLV</sequence>
<protein>
    <submittedName>
        <fullName evidence="2">Uncharacterized protein</fullName>
    </submittedName>
</protein>
<evidence type="ECO:0000313" key="3">
    <source>
        <dbReference type="Proteomes" id="UP000015106"/>
    </source>
</evidence>
<proteinExistence type="predicted"/>
<reference evidence="2" key="2">
    <citation type="submission" date="2018-03" db="EMBL/GenBank/DDBJ databases">
        <title>The Triticum urartu genome reveals the dynamic nature of wheat genome evolution.</title>
        <authorList>
            <person name="Ling H."/>
            <person name="Ma B."/>
            <person name="Shi X."/>
            <person name="Liu H."/>
            <person name="Dong L."/>
            <person name="Sun H."/>
            <person name="Cao Y."/>
            <person name="Gao Q."/>
            <person name="Zheng S."/>
            <person name="Li Y."/>
            <person name="Yu Y."/>
            <person name="Du H."/>
            <person name="Qi M."/>
            <person name="Li Y."/>
            <person name="Yu H."/>
            <person name="Cui Y."/>
            <person name="Wang N."/>
            <person name="Chen C."/>
            <person name="Wu H."/>
            <person name="Zhao Y."/>
            <person name="Zhang J."/>
            <person name="Li Y."/>
            <person name="Zhou W."/>
            <person name="Zhang B."/>
            <person name="Hu W."/>
            <person name="Eijk M."/>
            <person name="Tang J."/>
            <person name="Witsenboer H."/>
            <person name="Zhao S."/>
            <person name="Li Z."/>
            <person name="Zhang A."/>
            <person name="Wang D."/>
            <person name="Liang C."/>
        </authorList>
    </citation>
    <scope>NUCLEOTIDE SEQUENCE [LARGE SCALE GENOMIC DNA]</scope>
    <source>
        <strain evidence="2">cv. G1812</strain>
    </source>
</reference>
<dbReference type="EnsemblPlants" id="TuG1812G0700004591.01.T01">
    <property type="protein sequence ID" value="TuG1812G0700004591.01.T01"/>
    <property type="gene ID" value="TuG1812G0700004591.01"/>
</dbReference>
<dbReference type="AlphaFoldDB" id="A0A8R7R8G1"/>
<dbReference type="Gramene" id="TuG1812G0700004591.01.T01">
    <property type="protein sequence ID" value="TuG1812G0700004591.01.T01"/>
    <property type="gene ID" value="TuG1812G0700004591.01"/>
</dbReference>
<reference evidence="2" key="3">
    <citation type="submission" date="2022-06" db="UniProtKB">
        <authorList>
            <consortium name="EnsemblPlants"/>
        </authorList>
    </citation>
    <scope>IDENTIFICATION</scope>
</reference>
<evidence type="ECO:0000256" key="1">
    <source>
        <dbReference type="SAM" id="MobiDB-lite"/>
    </source>
</evidence>
<feature type="compositionally biased region" description="Basic residues" evidence="1">
    <location>
        <begin position="17"/>
        <end position="29"/>
    </location>
</feature>
<dbReference type="Gramene" id="TuG1812G0700004591.01.T02">
    <property type="protein sequence ID" value="TuG1812G0700004591.01.T02"/>
    <property type="gene ID" value="TuG1812G0700004591.01"/>
</dbReference>
<organism evidence="2 3">
    <name type="scientific">Triticum urartu</name>
    <name type="common">Red wild einkorn</name>
    <name type="synonym">Crithodium urartu</name>
    <dbReference type="NCBI Taxonomy" id="4572"/>
    <lineage>
        <taxon>Eukaryota</taxon>
        <taxon>Viridiplantae</taxon>
        <taxon>Streptophyta</taxon>
        <taxon>Embryophyta</taxon>
        <taxon>Tracheophyta</taxon>
        <taxon>Spermatophyta</taxon>
        <taxon>Magnoliopsida</taxon>
        <taxon>Liliopsida</taxon>
        <taxon>Poales</taxon>
        <taxon>Poaceae</taxon>
        <taxon>BOP clade</taxon>
        <taxon>Pooideae</taxon>
        <taxon>Triticodae</taxon>
        <taxon>Triticeae</taxon>
        <taxon>Triticinae</taxon>
        <taxon>Triticum</taxon>
    </lineage>
</organism>
<evidence type="ECO:0000313" key="2">
    <source>
        <dbReference type="EnsemblPlants" id="TuG1812G0700004591.01.T01"/>
    </source>
</evidence>
<feature type="region of interest" description="Disordered" evidence="1">
    <location>
        <begin position="1"/>
        <end position="42"/>
    </location>
</feature>
<dbReference type="Proteomes" id="UP000015106">
    <property type="component" value="Chromosome 7"/>
</dbReference>
<accession>A0A8R7R8G1</accession>
<keyword evidence="3" id="KW-1185">Reference proteome</keyword>
<name>A0A8R7R8G1_TRIUA</name>